<organism evidence="1 2">
    <name type="scientific">Avena sativa</name>
    <name type="common">Oat</name>
    <dbReference type="NCBI Taxonomy" id="4498"/>
    <lineage>
        <taxon>Eukaryota</taxon>
        <taxon>Viridiplantae</taxon>
        <taxon>Streptophyta</taxon>
        <taxon>Embryophyta</taxon>
        <taxon>Tracheophyta</taxon>
        <taxon>Spermatophyta</taxon>
        <taxon>Magnoliopsida</taxon>
        <taxon>Liliopsida</taxon>
        <taxon>Poales</taxon>
        <taxon>Poaceae</taxon>
        <taxon>BOP clade</taxon>
        <taxon>Pooideae</taxon>
        <taxon>Poodae</taxon>
        <taxon>Poeae</taxon>
        <taxon>Poeae Chloroplast Group 1 (Aveneae type)</taxon>
        <taxon>Aveninae</taxon>
        <taxon>Avena</taxon>
    </lineage>
</organism>
<name>A0ACD5ZLT2_AVESA</name>
<dbReference type="EnsemblPlants" id="AVESA.00010b.r2.7AG1188700.1">
    <property type="protein sequence ID" value="AVESA.00010b.r2.7AG1188700.1.CDS.1"/>
    <property type="gene ID" value="AVESA.00010b.r2.7AG1188700"/>
</dbReference>
<sequence>MATAVGAADLILGKVLTKLSDERVALYVASSELGLDYEQISSDLKFTHGLLHQAQGRDIGHGPGVNGFLAKLSKKAGHAEDALNELQYFMIQDQHDGTQLVKPDLGGGLKVNKGNCLPCFSCPCTNSPQHGSKSDSGDHVEKLAFDTVSMSRRIKSLIQEIHSECILVSDLLRILNHSSSTTTATPVVPNRPLVGSAVAHDRLYGREATLDQAIGIITSCKETLTVLPVVGLGGIGKTTFVQHLLRDARTRQHFTLKIWVNVSFDFDVLKLTQQILENITATSSAANEVANLAQLQISIAQRLESKRFFLVLDDVWKPNSDEWNTLLAPFTKGETKGNVVLLTTRIAEVAQMTKTVDPIELQGLDPDDFLAFFEACIFGDLNKPENYGDELIDIARNIAKRLNGSPLAAKTVGRLLRNDLSLQHWVRVLESKEWENEQSSGDIMSSLYMSYDYLPFLLQKCLSYCSLFPEDYRFSNSEINRFWIAVGIIDSSDLGNYSYLEQLVNNGFLTRVDGLSGKNYVMHDLIHDLCRFVSAQECLNISVSGFIPVAVPQSVRHLSITLENRYDENFPQEMSILKRTIDIANLRTLLIFGEYQERIADILKDAFNEVNSLHVLFIVVKSLDDLPPSFSKLIHLKYLKLVSPYGIEISLPSALSRFYHMKFLDLEDWHGSSNLPKDISRLVNLQDFLAKKELHSSVPEVGKMKYLRELKEFCVKKERLGFELKELGELTELGGELSICNLENVATKEEATEAKLMSKKNLKKLALVWGRKQLTVGADILDALQPHPDLRELRVANYGGAVGPSWFCFDILLKKLEALHLEGMSWDTLPPFGQLPHLTRLILTRISGVHQ</sequence>
<keyword evidence="2" id="KW-1185">Reference proteome</keyword>
<proteinExistence type="predicted"/>
<reference evidence="1" key="2">
    <citation type="submission" date="2025-09" db="UniProtKB">
        <authorList>
            <consortium name="EnsemblPlants"/>
        </authorList>
    </citation>
    <scope>IDENTIFICATION</scope>
</reference>
<evidence type="ECO:0000313" key="1">
    <source>
        <dbReference type="EnsemblPlants" id="AVESA.00010b.r2.7AG1188700.1.CDS.1"/>
    </source>
</evidence>
<reference evidence="1" key="1">
    <citation type="submission" date="2021-05" db="EMBL/GenBank/DDBJ databases">
        <authorList>
            <person name="Scholz U."/>
            <person name="Mascher M."/>
            <person name="Fiebig A."/>
        </authorList>
    </citation>
    <scope>NUCLEOTIDE SEQUENCE [LARGE SCALE GENOMIC DNA]</scope>
</reference>
<accession>A0ACD5ZLT2</accession>
<protein>
    <submittedName>
        <fullName evidence="1">Uncharacterized protein</fullName>
    </submittedName>
</protein>
<dbReference type="Proteomes" id="UP001732700">
    <property type="component" value="Chromosome 7A"/>
</dbReference>
<evidence type="ECO:0000313" key="2">
    <source>
        <dbReference type="Proteomes" id="UP001732700"/>
    </source>
</evidence>